<reference evidence="1 2" key="1">
    <citation type="journal article" date="2015" name="BMC Genomics">
        <title>Insights from the genome of Ophiocordyceps polyrhachis-furcata to pathogenicity and host specificity in insect fungi.</title>
        <authorList>
            <person name="Wichadakul D."/>
            <person name="Kobmoo N."/>
            <person name="Ingsriswang S."/>
            <person name="Tangphatsornruang S."/>
            <person name="Chantasingh D."/>
            <person name="Luangsa-ard J.J."/>
            <person name="Eurwilaichitr L."/>
        </authorList>
    </citation>
    <scope>NUCLEOTIDE SEQUENCE [LARGE SCALE GENOMIC DNA]</scope>
    <source>
        <strain evidence="1 2">BCC 54312</strain>
    </source>
</reference>
<evidence type="ECO:0000313" key="1">
    <source>
        <dbReference type="EMBL" id="RCI12547.1"/>
    </source>
</evidence>
<gene>
    <name evidence="1" type="ORF">L249_0291</name>
</gene>
<dbReference type="AlphaFoldDB" id="A0A367LDQ3"/>
<comment type="caution">
    <text evidence="1">The sequence shown here is derived from an EMBL/GenBank/DDBJ whole genome shotgun (WGS) entry which is preliminary data.</text>
</comment>
<dbReference type="EMBL" id="LKCN02000007">
    <property type="protein sequence ID" value="RCI12547.1"/>
    <property type="molecule type" value="Genomic_DNA"/>
</dbReference>
<accession>A0A367LDQ3</accession>
<organism evidence="1 2">
    <name type="scientific">Ophiocordyceps polyrhachis-furcata BCC 54312</name>
    <dbReference type="NCBI Taxonomy" id="1330021"/>
    <lineage>
        <taxon>Eukaryota</taxon>
        <taxon>Fungi</taxon>
        <taxon>Dikarya</taxon>
        <taxon>Ascomycota</taxon>
        <taxon>Pezizomycotina</taxon>
        <taxon>Sordariomycetes</taxon>
        <taxon>Hypocreomycetidae</taxon>
        <taxon>Hypocreales</taxon>
        <taxon>Ophiocordycipitaceae</taxon>
        <taxon>Ophiocordyceps</taxon>
    </lineage>
</organism>
<proteinExistence type="predicted"/>
<dbReference type="Proteomes" id="UP000253664">
    <property type="component" value="Unassembled WGS sequence"/>
</dbReference>
<sequence length="84" mass="8997">MPMRGGREIQRCGRWDGGEAFVLIRGMKLARLHDVVEAESGLLVEGDGDAVTGPSLQISNTIPSITLYPASLNPAPLPATSFYQ</sequence>
<name>A0A367LDQ3_9HYPO</name>
<evidence type="ECO:0000313" key="2">
    <source>
        <dbReference type="Proteomes" id="UP000253664"/>
    </source>
</evidence>
<keyword evidence="2" id="KW-1185">Reference proteome</keyword>
<protein>
    <submittedName>
        <fullName evidence="1">Uncharacterized protein</fullName>
    </submittedName>
</protein>